<accession>A0A9Q1G2Y9</accession>
<reference evidence="2" key="1">
    <citation type="journal article" date="2023" name="Science">
        <title>Genome structures resolve the early diversification of teleost fishes.</title>
        <authorList>
            <person name="Parey E."/>
            <person name="Louis A."/>
            <person name="Montfort J."/>
            <person name="Bouchez O."/>
            <person name="Roques C."/>
            <person name="Iampietro C."/>
            <person name="Lluch J."/>
            <person name="Castinel A."/>
            <person name="Donnadieu C."/>
            <person name="Desvignes T."/>
            <person name="Floi Bucao C."/>
            <person name="Jouanno E."/>
            <person name="Wen M."/>
            <person name="Mejri S."/>
            <person name="Dirks R."/>
            <person name="Jansen H."/>
            <person name="Henkel C."/>
            <person name="Chen W.J."/>
            <person name="Zahm M."/>
            <person name="Cabau C."/>
            <person name="Klopp C."/>
            <person name="Thompson A.W."/>
            <person name="Robinson-Rechavi M."/>
            <person name="Braasch I."/>
            <person name="Lecointre G."/>
            <person name="Bobe J."/>
            <person name="Postlethwait J.H."/>
            <person name="Berthelot C."/>
            <person name="Roest Crollius H."/>
            <person name="Guiguen Y."/>
        </authorList>
    </citation>
    <scope>NUCLEOTIDE SEQUENCE</scope>
    <source>
        <strain evidence="2">WJC10195</strain>
    </source>
</reference>
<dbReference type="AlphaFoldDB" id="A0A9Q1G2Y9"/>
<comment type="caution">
    <text evidence="2">The sequence shown here is derived from an EMBL/GenBank/DDBJ whole genome shotgun (WGS) entry which is preliminary data.</text>
</comment>
<dbReference type="Proteomes" id="UP001152622">
    <property type="component" value="Chromosome 2"/>
</dbReference>
<feature type="compositionally biased region" description="Basic and acidic residues" evidence="1">
    <location>
        <begin position="50"/>
        <end position="86"/>
    </location>
</feature>
<name>A0A9Q1G2Y9_SYNKA</name>
<evidence type="ECO:0000313" key="2">
    <source>
        <dbReference type="EMBL" id="KAJ8373805.1"/>
    </source>
</evidence>
<dbReference type="EMBL" id="JAINUF010000002">
    <property type="protein sequence ID" value="KAJ8373805.1"/>
    <property type="molecule type" value="Genomic_DNA"/>
</dbReference>
<evidence type="ECO:0000256" key="1">
    <source>
        <dbReference type="SAM" id="MobiDB-lite"/>
    </source>
</evidence>
<feature type="region of interest" description="Disordered" evidence="1">
    <location>
        <begin position="49"/>
        <end position="86"/>
    </location>
</feature>
<proteinExistence type="predicted"/>
<sequence length="100" mass="11217">MTLEIKSVSLKKWEADMYQLASKSGWVGLQGGDPLDLRRVLAGEPQACKRKGESERWAEAPNVREEDSSIGRGPRTDPANEHKLRSTKRHDFIKLITISG</sequence>
<organism evidence="2 3">
    <name type="scientific">Synaphobranchus kaupii</name>
    <name type="common">Kaup's arrowtooth eel</name>
    <dbReference type="NCBI Taxonomy" id="118154"/>
    <lineage>
        <taxon>Eukaryota</taxon>
        <taxon>Metazoa</taxon>
        <taxon>Chordata</taxon>
        <taxon>Craniata</taxon>
        <taxon>Vertebrata</taxon>
        <taxon>Euteleostomi</taxon>
        <taxon>Actinopterygii</taxon>
        <taxon>Neopterygii</taxon>
        <taxon>Teleostei</taxon>
        <taxon>Anguilliformes</taxon>
        <taxon>Synaphobranchidae</taxon>
        <taxon>Synaphobranchus</taxon>
    </lineage>
</organism>
<gene>
    <name evidence="2" type="ORF">SKAU_G00043850</name>
</gene>
<evidence type="ECO:0000313" key="3">
    <source>
        <dbReference type="Proteomes" id="UP001152622"/>
    </source>
</evidence>
<protein>
    <submittedName>
        <fullName evidence="2">Uncharacterized protein</fullName>
    </submittedName>
</protein>
<keyword evidence="3" id="KW-1185">Reference proteome</keyword>